<organism evidence="3">
    <name type="scientific">uncultured Caudovirales phage</name>
    <dbReference type="NCBI Taxonomy" id="2100421"/>
    <lineage>
        <taxon>Viruses</taxon>
        <taxon>Duplodnaviria</taxon>
        <taxon>Heunggongvirae</taxon>
        <taxon>Uroviricota</taxon>
        <taxon>Caudoviricetes</taxon>
        <taxon>Peduoviridae</taxon>
        <taxon>Maltschvirus</taxon>
        <taxon>Maltschvirus maltsch</taxon>
    </lineage>
</organism>
<gene>
    <name evidence="3" type="ORF">UFOVP247_97</name>
</gene>
<feature type="domain" description="Phage tail lysozyme" evidence="2">
    <location>
        <begin position="169"/>
        <end position="295"/>
    </location>
</feature>
<evidence type="ECO:0000313" key="3">
    <source>
        <dbReference type="EMBL" id="CAB5221166.1"/>
    </source>
</evidence>
<evidence type="ECO:0000259" key="2">
    <source>
        <dbReference type="Pfam" id="PF18013"/>
    </source>
</evidence>
<dbReference type="Pfam" id="PF18013">
    <property type="entry name" value="Phage_lysozyme2"/>
    <property type="match status" value="1"/>
</dbReference>
<feature type="compositionally biased region" description="Polar residues" evidence="1">
    <location>
        <begin position="131"/>
        <end position="142"/>
    </location>
</feature>
<name>A0A6J7WT84_9CAUD</name>
<accession>A0A6J7WT84</accession>
<reference evidence="3" key="1">
    <citation type="submission" date="2020-05" db="EMBL/GenBank/DDBJ databases">
        <authorList>
            <person name="Chiriac C."/>
            <person name="Salcher M."/>
            <person name="Ghai R."/>
            <person name="Kavagutti S V."/>
        </authorList>
    </citation>
    <scope>NUCLEOTIDE SEQUENCE</scope>
</reference>
<dbReference type="InterPro" id="IPR041219">
    <property type="entry name" value="Phage_lysozyme2"/>
</dbReference>
<feature type="region of interest" description="Disordered" evidence="1">
    <location>
        <begin position="107"/>
        <end position="142"/>
    </location>
</feature>
<feature type="compositionally biased region" description="Low complexity" evidence="1">
    <location>
        <begin position="112"/>
        <end position="130"/>
    </location>
</feature>
<dbReference type="EMBL" id="LR798288">
    <property type="protein sequence ID" value="CAB5221166.1"/>
    <property type="molecule type" value="Genomic_DNA"/>
</dbReference>
<dbReference type="Gene3D" id="2.40.50.260">
    <property type="entry name" value="Nucleic acid-binding protein domain"/>
    <property type="match status" value="1"/>
</dbReference>
<dbReference type="SUPFAM" id="SSF69255">
    <property type="entry name" value="gp5 N-terminal domain-like"/>
    <property type="match status" value="1"/>
</dbReference>
<evidence type="ECO:0000256" key="1">
    <source>
        <dbReference type="SAM" id="MobiDB-lite"/>
    </source>
</evidence>
<dbReference type="Gene3D" id="1.10.530.10">
    <property type="match status" value="1"/>
</dbReference>
<protein>
    <recommendedName>
        <fullName evidence="2">Phage tail lysozyme domain-containing protein</fullName>
    </recommendedName>
</protein>
<proteinExistence type="predicted"/>
<sequence length="315" mass="33983">MRNDDFYGDKFKWFIGVVKDSYGDKNRVRVRIFGIHHTDDITNVSDGDLPPALVLYPTTGGQTSGGNLSHGLKPGTWVFGFFADGDDCQQPIILGVVDGGTNSSSNAQAYNGASTPGASGSAGDGASTPTNPGTGSATLNLPGNSNIEKAYNMIRDLIEKSGRSGGDVHAQVSGILGNILEESGCNPNSNNGNDKGQRSYGICQWREGKYDRLTALFRQYGPTPTLDQQISYMWNEFMTTEQKAFKRIMAARNVYEAVIGMVFFERPECFKGSYVDTTNHTFPGRLTNANKVYNTIKYTPIASSSGGSSSSMGPR</sequence>